<name>A0ABU7RG21_9BACT</name>
<proteinExistence type="predicted"/>
<reference evidence="3 4" key="1">
    <citation type="submission" date="2024-01" db="EMBL/GenBank/DDBJ databases">
        <title>Niabella digestum sp. nov., isolated from waste digestion system.</title>
        <authorList>
            <person name="Zhang L."/>
        </authorList>
    </citation>
    <scope>NUCLEOTIDE SEQUENCE [LARGE SCALE GENOMIC DNA]</scope>
    <source>
        <strain evidence="3 4">A18</strain>
    </source>
</reference>
<dbReference type="PANTHER" id="PTHR34978">
    <property type="entry name" value="POSSIBLE SENSOR-TRANSDUCER PROTEIN BLAR"/>
    <property type="match status" value="1"/>
</dbReference>
<evidence type="ECO:0000313" key="4">
    <source>
        <dbReference type="Proteomes" id="UP001357452"/>
    </source>
</evidence>
<dbReference type="Gene3D" id="3.30.2010.10">
    <property type="entry name" value="Metalloproteases ('zincins'), catalytic domain"/>
    <property type="match status" value="1"/>
</dbReference>
<dbReference type="InterPro" id="IPR052173">
    <property type="entry name" value="Beta-lactam_resp_regulator"/>
</dbReference>
<dbReference type="CDD" id="cd07341">
    <property type="entry name" value="M56_BlaR1_MecR1_like"/>
    <property type="match status" value="1"/>
</dbReference>
<evidence type="ECO:0000313" key="3">
    <source>
        <dbReference type="EMBL" id="MEE6186891.1"/>
    </source>
</evidence>
<organism evidence="3 4">
    <name type="scientific">Niabella digestorum</name>
    <dbReference type="NCBI Taxonomy" id="3117701"/>
    <lineage>
        <taxon>Bacteria</taxon>
        <taxon>Pseudomonadati</taxon>
        <taxon>Bacteroidota</taxon>
        <taxon>Chitinophagia</taxon>
        <taxon>Chitinophagales</taxon>
        <taxon>Chitinophagaceae</taxon>
        <taxon>Niabella</taxon>
    </lineage>
</organism>
<dbReference type="RefSeq" id="WP_330974300.1">
    <property type="nucleotide sequence ID" value="NZ_JAZGLY010000003.1"/>
</dbReference>
<evidence type="ECO:0000256" key="1">
    <source>
        <dbReference type="SAM" id="Phobius"/>
    </source>
</evidence>
<dbReference type="Pfam" id="PF05569">
    <property type="entry name" value="Peptidase_M56"/>
    <property type="match status" value="1"/>
</dbReference>
<dbReference type="InterPro" id="IPR008756">
    <property type="entry name" value="Peptidase_M56"/>
</dbReference>
<evidence type="ECO:0000259" key="2">
    <source>
        <dbReference type="Pfam" id="PF05569"/>
    </source>
</evidence>
<keyword evidence="1" id="KW-1133">Transmembrane helix</keyword>
<feature type="transmembrane region" description="Helical" evidence="1">
    <location>
        <begin position="45"/>
        <end position="69"/>
    </location>
</feature>
<comment type="caution">
    <text evidence="3">The sequence shown here is derived from an EMBL/GenBank/DDBJ whole genome shotgun (WGS) entry which is preliminary data.</text>
</comment>
<protein>
    <submittedName>
        <fullName evidence="3">M56 family metallopeptidase</fullName>
    </submittedName>
</protein>
<keyword evidence="1" id="KW-0472">Membrane</keyword>
<feature type="transmembrane region" description="Helical" evidence="1">
    <location>
        <begin position="292"/>
        <end position="313"/>
    </location>
</feature>
<keyword evidence="1" id="KW-0812">Transmembrane</keyword>
<feature type="transmembrane region" description="Helical" evidence="1">
    <location>
        <begin position="12"/>
        <end position="33"/>
    </location>
</feature>
<feature type="domain" description="Peptidase M56" evidence="2">
    <location>
        <begin position="91"/>
        <end position="283"/>
    </location>
</feature>
<keyword evidence="4" id="KW-1185">Reference proteome</keyword>
<gene>
    <name evidence="3" type="ORF">V2H41_06360</name>
</gene>
<feature type="transmembrane region" description="Helical" evidence="1">
    <location>
        <begin position="89"/>
        <end position="110"/>
    </location>
</feature>
<dbReference type="EMBL" id="JAZGLY010000003">
    <property type="protein sequence ID" value="MEE6186891.1"/>
    <property type="molecule type" value="Genomic_DNA"/>
</dbReference>
<dbReference type="PANTHER" id="PTHR34978:SF3">
    <property type="entry name" value="SLR0241 PROTEIN"/>
    <property type="match status" value="1"/>
</dbReference>
<sequence>MSESLQFVLSALGYAVLCSIWQMGLIWLAVILFSHIHKNLSPSALSTISFIALVVGFIAFVTTFIIHLYRPDISTALLRWNHVAYIYQFTHILAWVYLGLLVIPFIKFTIGVRSVYHLRRQNLGRVPGHYKIFLLNAIQYFGIKRKVSIFTSALINTPLTAGFFKPVILLPVAIINQLSVEQVEAIILHELAHIKRNDYLQNLITQIILTLLYFNPFARMLARLQCNEREKSADKWVTRFEYNSYMYANTLLEMARAHTIAPATLAVHISSKKTPLRERIEWILGSTQRSTVAFKQILCSVVMVLAALGFAAIQKPNPTTPLLLLSSTDVATPVAYQVASTSTLSHYTPEVMVSPQPMHPSSREKKTKSIKQKSPVNESAATVIEVIPVDVITEDEPVIITTYVSKPIEVVPLLSEAEESQVQDAIALTKKLISEYNWKILESALAESITEEEKRSAKRIFIEKLEASADWEKQATLLRQNYHNIDWEAVNEQLSNVAQIIIMDSLYTQYKDIVIDNMVQFEKYIEVKNIQKKSQPLDSIHKKADAYNIMLRSLDSLSHKKTIEL</sequence>
<dbReference type="Proteomes" id="UP001357452">
    <property type="component" value="Unassembled WGS sequence"/>
</dbReference>
<accession>A0ABU7RG21</accession>